<keyword evidence="1" id="KW-0472">Membrane</keyword>
<feature type="transmembrane region" description="Helical" evidence="1">
    <location>
        <begin position="160"/>
        <end position="179"/>
    </location>
</feature>
<reference evidence="2 3" key="1">
    <citation type="submission" date="2018-10" db="EMBL/GenBank/DDBJ databases">
        <title>Sequencing the genomes of 1000 actinobacteria strains.</title>
        <authorList>
            <person name="Klenk H.-P."/>
        </authorList>
    </citation>
    <scope>NUCLEOTIDE SEQUENCE [LARGE SCALE GENOMIC DNA]</scope>
    <source>
        <strain evidence="2 3">DSM 17894</strain>
    </source>
</reference>
<evidence type="ECO:0000313" key="2">
    <source>
        <dbReference type="EMBL" id="RKR73255.1"/>
    </source>
</evidence>
<feature type="transmembrane region" description="Helical" evidence="1">
    <location>
        <begin position="138"/>
        <end position="154"/>
    </location>
</feature>
<feature type="transmembrane region" description="Helical" evidence="1">
    <location>
        <begin position="251"/>
        <end position="274"/>
    </location>
</feature>
<dbReference type="AlphaFoldDB" id="A0A495IDQ0"/>
<organism evidence="2 3">
    <name type="scientific">Frondihabitans australicus</name>
    <dbReference type="NCBI Taxonomy" id="386892"/>
    <lineage>
        <taxon>Bacteria</taxon>
        <taxon>Bacillati</taxon>
        <taxon>Actinomycetota</taxon>
        <taxon>Actinomycetes</taxon>
        <taxon>Micrococcales</taxon>
        <taxon>Microbacteriaceae</taxon>
        <taxon>Frondihabitans</taxon>
    </lineage>
</organism>
<dbReference type="RefSeq" id="WP_121368141.1">
    <property type="nucleotide sequence ID" value="NZ_RBKS01000001.1"/>
</dbReference>
<dbReference type="Proteomes" id="UP000280008">
    <property type="component" value="Unassembled WGS sequence"/>
</dbReference>
<protein>
    <recommendedName>
        <fullName evidence="4">4-amino-4-deoxy-L-arabinose transferase-like glycosyltransferase</fullName>
    </recommendedName>
</protein>
<evidence type="ECO:0000313" key="3">
    <source>
        <dbReference type="Proteomes" id="UP000280008"/>
    </source>
</evidence>
<feature type="transmembrane region" description="Helical" evidence="1">
    <location>
        <begin position="209"/>
        <end position="239"/>
    </location>
</feature>
<feature type="transmembrane region" description="Helical" evidence="1">
    <location>
        <begin position="109"/>
        <end position="129"/>
    </location>
</feature>
<comment type="caution">
    <text evidence="2">The sequence shown here is derived from an EMBL/GenBank/DDBJ whole genome shotgun (WGS) entry which is preliminary data.</text>
</comment>
<gene>
    <name evidence="2" type="ORF">C8E83_0345</name>
</gene>
<name>A0A495IDQ0_9MICO</name>
<feature type="transmembrane region" description="Helical" evidence="1">
    <location>
        <begin position="377"/>
        <end position="402"/>
    </location>
</feature>
<accession>A0A495IDQ0</accession>
<feature type="transmembrane region" description="Helical" evidence="1">
    <location>
        <begin position="338"/>
        <end position="356"/>
    </location>
</feature>
<dbReference type="OrthoDB" id="9767863at2"/>
<feature type="transmembrane region" description="Helical" evidence="1">
    <location>
        <begin position="408"/>
        <end position="428"/>
    </location>
</feature>
<feature type="transmembrane region" description="Helical" evidence="1">
    <location>
        <begin position="440"/>
        <end position="461"/>
    </location>
</feature>
<feature type="transmembrane region" description="Helical" evidence="1">
    <location>
        <begin position="82"/>
        <end position="103"/>
    </location>
</feature>
<evidence type="ECO:0008006" key="4">
    <source>
        <dbReference type="Google" id="ProtNLM"/>
    </source>
</evidence>
<dbReference type="EMBL" id="RBKS01000001">
    <property type="protein sequence ID" value="RKR73255.1"/>
    <property type="molecule type" value="Genomic_DNA"/>
</dbReference>
<evidence type="ECO:0000256" key="1">
    <source>
        <dbReference type="SAM" id="Phobius"/>
    </source>
</evidence>
<keyword evidence="1" id="KW-1133">Transmembrane helix</keyword>
<keyword evidence="1" id="KW-0812">Transmembrane</keyword>
<sequence length="603" mass="63654">MTDARRSRLGGPVGEGVWAVAAGVVSVLAAALALRLTPSLLTARWSTGSDDGTLHYILFTSATQAFPYIDNPALGFPHGLNVFFTGQIDVASAVVIGLLALVIHSGTTLLDVFDLLAFFGIGVTATLFFRALRVSRPLAALFGVLFAVAPYHFIRIGYGHAFIANYWAVPLAGILALVVNGRETDPFAGWAAAATTSRGRRVRRILPPLVLTLLVALTGAYYFVFALIVVGGVWLVAAFRVLLRRDGARSLVVPTVTTGALGLLVGSELVVLGLGFGQRYAPYFASRSPVESEMYAGRLTSLLAPWTGTGIPVVGRLVAEYQRSSPVLKLTESPGTPLVASVGLILLMLALVAAVVGGTALERTWFGRVALDPRTRLLGLASVWAALFYVVTGLGIVVAVAVGPEIRAWSRFSIFLALFGLGFVAILVDRATSRRLVRPALVAVIVVVAVVDQLAGVHRAVPLTPVVDEQAASFVAAAEKALPAGCGVVQLPLKSFPDSGRIAGLGDYDEGRLYLATTDARLRWSYGSVTGTRGWDLWKNAGTPGAFASAVHRSKACAVEVDQVGFIGHPDAWRPYVSAATGGTTPAVTSDHRRYLLFTVPGS</sequence>
<keyword evidence="3" id="KW-1185">Reference proteome</keyword>
<proteinExistence type="predicted"/>
<feature type="transmembrane region" description="Helical" evidence="1">
    <location>
        <begin position="16"/>
        <end position="34"/>
    </location>
</feature>